<dbReference type="InParanoid" id="A0A2J7RRI8"/>
<evidence type="ECO:0000256" key="7">
    <source>
        <dbReference type="ARBA" id="ARBA00023136"/>
    </source>
</evidence>
<gene>
    <name evidence="11" type="ORF">B7P43_G11491</name>
</gene>
<comment type="caution">
    <text evidence="10">Lacks conserved residue(s) required for the propagation of feature annotation.</text>
</comment>
<evidence type="ECO:0000256" key="2">
    <source>
        <dbReference type="ARBA" id="ARBA00022475"/>
    </source>
</evidence>
<comment type="similarity">
    <text evidence="10">Belongs to the insect chemoreceptor superfamily. Heteromeric odorant receptor channel (TC 1.A.69) family.</text>
</comment>
<feature type="transmembrane region" description="Helical" evidence="10">
    <location>
        <begin position="211"/>
        <end position="233"/>
    </location>
</feature>
<keyword evidence="4 10" id="KW-0812">Transmembrane</keyword>
<keyword evidence="9 10" id="KW-0807">Transducer</keyword>
<keyword evidence="5 10" id="KW-0552">Olfaction</keyword>
<keyword evidence="6 10" id="KW-1133">Transmembrane helix</keyword>
<feature type="transmembrane region" description="Helical" evidence="10">
    <location>
        <begin position="75"/>
        <end position="97"/>
    </location>
</feature>
<feature type="transmembrane region" description="Helical" evidence="10">
    <location>
        <begin position="109"/>
        <end position="126"/>
    </location>
</feature>
<evidence type="ECO:0000256" key="1">
    <source>
        <dbReference type="ARBA" id="ARBA00004651"/>
    </source>
</evidence>
<keyword evidence="7 10" id="KW-0472">Membrane</keyword>
<organism evidence="11 12">
    <name type="scientific">Cryptotermes secundus</name>
    <dbReference type="NCBI Taxonomy" id="105785"/>
    <lineage>
        <taxon>Eukaryota</taxon>
        <taxon>Metazoa</taxon>
        <taxon>Ecdysozoa</taxon>
        <taxon>Arthropoda</taxon>
        <taxon>Hexapoda</taxon>
        <taxon>Insecta</taxon>
        <taxon>Pterygota</taxon>
        <taxon>Neoptera</taxon>
        <taxon>Polyneoptera</taxon>
        <taxon>Dictyoptera</taxon>
        <taxon>Blattodea</taxon>
        <taxon>Blattoidea</taxon>
        <taxon>Termitoidae</taxon>
        <taxon>Kalotermitidae</taxon>
        <taxon>Cryptotermitinae</taxon>
        <taxon>Cryptotermes</taxon>
    </lineage>
</organism>
<evidence type="ECO:0000256" key="3">
    <source>
        <dbReference type="ARBA" id="ARBA00022606"/>
    </source>
</evidence>
<keyword evidence="12" id="KW-1185">Reference proteome</keyword>
<accession>A0A2J7RRI8</accession>
<name>A0A2J7RRI8_9NEOP</name>
<dbReference type="AlphaFoldDB" id="A0A2J7RRI8"/>
<dbReference type="Proteomes" id="UP000235965">
    <property type="component" value="Unassembled WGS sequence"/>
</dbReference>
<reference evidence="11 12" key="1">
    <citation type="submission" date="2017-12" db="EMBL/GenBank/DDBJ databases">
        <title>Hemimetabolous genomes reveal molecular basis of termite eusociality.</title>
        <authorList>
            <person name="Harrison M.C."/>
            <person name="Jongepier E."/>
            <person name="Robertson H.M."/>
            <person name="Arning N."/>
            <person name="Bitard-Feildel T."/>
            <person name="Chao H."/>
            <person name="Childers C.P."/>
            <person name="Dinh H."/>
            <person name="Doddapaneni H."/>
            <person name="Dugan S."/>
            <person name="Gowin J."/>
            <person name="Greiner C."/>
            <person name="Han Y."/>
            <person name="Hu H."/>
            <person name="Hughes D.S.T."/>
            <person name="Huylmans A.-K."/>
            <person name="Kemena C."/>
            <person name="Kremer L.P.M."/>
            <person name="Lee S.L."/>
            <person name="Lopez-Ezquerra A."/>
            <person name="Mallet L."/>
            <person name="Monroy-Kuhn J.M."/>
            <person name="Moser A."/>
            <person name="Murali S.C."/>
            <person name="Muzny D.M."/>
            <person name="Otani S."/>
            <person name="Piulachs M.-D."/>
            <person name="Poelchau M."/>
            <person name="Qu J."/>
            <person name="Schaub F."/>
            <person name="Wada-Katsumata A."/>
            <person name="Worley K.C."/>
            <person name="Xie Q."/>
            <person name="Ylla G."/>
            <person name="Poulsen M."/>
            <person name="Gibbs R.A."/>
            <person name="Schal C."/>
            <person name="Richards S."/>
            <person name="Belles X."/>
            <person name="Korb J."/>
            <person name="Bornberg-Bauer E."/>
        </authorList>
    </citation>
    <scope>NUCLEOTIDE SEQUENCE [LARGE SCALE GENOMIC DNA]</scope>
    <source>
        <tissue evidence="11">Whole body</tissue>
    </source>
</reference>
<dbReference type="GO" id="GO:0005549">
    <property type="term" value="F:odorant binding"/>
    <property type="evidence" value="ECO:0007669"/>
    <property type="project" value="InterPro"/>
</dbReference>
<keyword evidence="2" id="KW-1003">Cell membrane</keyword>
<dbReference type="FunCoup" id="A0A2J7RRI8">
    <property type="interactions" value="67"/>
</dbReference>
<evidence type="ECO:0000256" key="4">
    <source>
        <dbReference type="ARBA" id="ARBA00022692"/>
    </source>
</evidence>
<feature type="transmembrane region" description="Helical" evidence="10">
    <location>
        <begin position="170"/>
        <end position="191"/>
    </location>
</feature>
<evidence type="ECO:0000256" key="10">
    <source>
        <dbReference type="RuleBase" id="RU351113"/>
    </source>
</evidence>
<dbReference type="STRING" id="105785.A0A2J7RRI8"/>
<dbReference type="GO" id="GO:0005886">
    <property type="term" value="C:plasma membrane"/>
    <property type="evidence" value="ECO:0007669"/>
    <property type="project" value="UniProtKB-SubCell"/>
</dbReference>
<dbReference type="GO" id="GO:0007165">
    <property type="term" value="P:signal transduction"/>
    <property type="evidence" value="ECO:0007669"/>
    <property type="project" value="UniProtKB-KW"/>
</dbReference>
<dbReference type="PANTHER" id="PTHR21137:SF35">
    <property type="entry name" value="ODORANT RECEPTOR 19A-RELATED"/>
    <property type="match status" value="1"/>
</dbReference>
<dbReference type="InterPro" id="IPR004117">
    <property type="entry name" value="7tm6_olfct_rcpt"/>
</dbReference>
<dbReference type="OrthoDB" id="6617147at2759"/>
<evidence type="ECO:0000256" key="8">
    <source>
        <dbReference type="ARBA" id="ARBA00023170"/>
    </source>
</evidence>
<dbReference type="GO" id="GO:0004984">
    <property type="term" value="F:olfactory receptor activity"/>
    <property type="evidence" value="ECO:0007669"/>
    <property type="project" value="InterPro"/>
</dbReference>
<dbReference type="PANTHER" id="PTHR21137">
    <property type="entry name" value="ODORANT RECEPTOR"/>
    <property type="match status" value="1"/>
</dbReference>
<evidence type="ECO:0000313" key="11">
    <source>
        <dbReference type="EMBL" id="PNF43443.1"/>
    </source>
</evidence>
<protein>
    <recommendedName>
        <fullName evidence="10">Odorant receptor</fullName>
    </recommendedName>
</protein>
<evidence type="ECO:0000313" key="12">
    <source>
        <dbReference type="Proteomes" id="UP000235965"/>
    </source>
</evidence>
<evidence type="ECO:0000256" key="6">
    <source>
        <dbReference type="ARBA" id="ARBA00022989"/>
    </source>
</evidence>
<evidence type="ECO:0000256" key="5">
    <source>
        <dbReference type="ARBA" id="ARBA00022725"/>
    </source>
</evidence>
<evidence type="ECO:0000256" key="9">
    <source>
        <dbReference type="ARBA" id="ARBA00023224"/>
    </source>
</evidence>
<keyword evidence="3 10" id="KW-0716">Sensory transduction</keyword>
<comment type="subcellular location">
    <subcellularLocation>
        <location evidence="1 10">Cell membrane</location>
        <topology evidence="1 10">Multi-pass membrane protein</topology>
    </subcellularLocation>
</comment>
<dbReference type="EMBL" id="NEVH01000603">
    <property type="protein sequence ID" value="PNF43443.1"/>
    <property type="molecule type" value="Genomic_DNA"/>
</dbReference>
<keyword evidence="8 10" id="KW-0675">Receptor</keyword>
<dbReference type="Pfam" id="PF02949">
    <property type="entry name" value="7tm_6"/>
    <property type="match status" value="2"/>
</dbReference>
<comment type="caution">
    <text evidence="11">The sequence shown here is derived from an EMBL/GenBank/DDBJ whole genome shotgun (WGS) entry which is preliminary data.</text>
</comment>
<proteinExistence type="inferred from homology"/>
<sequence length="391" mass="45073">MQSQTPVPPRIVSVVTRKRPFVAANKRILHIVYLEMDVDESHKDDLTKSRFGTLLFMFRMGGIPVDMQPQPRAHFVYNVYLVLSYYLTCISTFMDYLQKWNNFEESMKNVRLLFAMAFVSWIHLSLRFNKAKIEYLLHFTDTFTWEEMPTRDPETGSTTMAGSIQRTQTILKYVAIFMFTFHGIQSSLHMWKNHDMVFDTWYPFQVTNSPVYEVINVIQFSAFVLVTSMYVSLQGVYATLVYVACSQLEKLRANLSLIGEGRVTTAQESRVNPGSEKMQKQLNDCIRHHQIIQLWGDHADVSQALVMYAAMMGTVFVFCWLGTKLSEQAESVREAAWGCDWVGTPVSFQRCLVFIMASSNKEFTFTAAKFVPVSNKTMMNVRMHLLTCLGK</sequence>